<keyword evidence="4" id="KW-1185">Reference proteome</keyword>
<dbReference type="PANTHER" id="PTHR36834">
    <property type="entry name" value="MEMBRANE PROTEIN-RELATED"/>
    <property type="match status" value="1"/>
</dbReference>
<protein>
    <submittedName>
        <fullName evidence="3">VanZ family protein</fullName>
    </submittedName>
</protein>
<evidence type="ECO:0000256" key="1">
    <source>
        <dbReference type="SAM" id="Phobius"/>
    </source>
</evidence>
<keyword evidence="1" id="KW-0472">Membrane</keyword>
<dbReference type="PANTHER" id="PTHR36834:SF1">
    <property type="entry name" value="INTEGRAL MEMBRANE PROTEIN"/>
    <property type="match status" value="1"/>
</dbReference>
<dbReference type="InterPro" id="IPR006976">
    <property type="entry name" value="VanZ-like"/>
</dbReference>
<dbReference type="Pfam" id="PF04892">
    <property type="entry name" value="VanZ"/>
    <property type="match status" value="1"/>
</dbReference>
<evidence type="ECO:0000259" key="2">
    <source>
        <dbReference type="Pfam" id="PF04892"/>
    </source>
</evidence>
<organism evidence="3 4">
    <name type="scientific">Erysipelothrix piscisicarius</name>
    <dbReference type="NCBI Taxonomy" id="2485784"/>
    <lineage>
        <taxon>Bacteria</taxon>
        <taxon>Bacillati</taxon>
        <taxon>Bacillota</taxon>
        <taxon>Erysipelotrichia</taxon>
        <taxon>Erysipelotrichales</taxon>
        <taxon>Erysipelotrichaceae</taxon>
        <taxon>Erysipelothrix</taxon>
    </lineage>
</organism>
<dbReference type="EMBL" id="CP034234">
    <property type="protein sequence ID" value="AZK44031.1"/>
    <property type="molecule type" value="Genomic_DNA"/>
</dbReference>
<keyword evidence="1" id="KW-0812">Transmembrane</keyword>
<dbReference type="KEGG" id="eri:EEI45_03975"/>
<feature type="transmembrane region" description="Helical" evidence="1">
    <location>
        <begin position="46"/>
        <end position="67"/>
    </location>
</feature>
<proteinExistence type="predicted"/>
<gene>
    <name evidence="3" type="ORF">EEI45_03975</name>
</gene>
<accession>A0A3S8RM45</accession>
<evidence type="ECO:0000313" key="3">
    <source>
        <dbReference type="EMBL" id="AZK44031.1"/>
    </source>
</evidence>
<sequence length="202" mass="23389">MIILISAWLDAFRNGPVQLNTGIYLYIALFIMCYFMYFRKQERSDCIINSLFFIYFCGVFEVALLPISMNDKQIIANQALKFGLNYNTQPFFVDLFVSQYSSDMDYLIPNIVMLVPFGFLMNYKLKKPSFIKIVLLSMTFSLCIEMTQLMMQLTLYTRRVADINDLLSNTFGGMIGWALYTLCAPAIEKIFALIPARRSHNI</sequence>
<dbReference type="Proteomes" id="UP000278804">
    <property type="component" value="Chromosome"/>
</dbReference>
<reference evidence="3 4" key="1">
    <citation type="journal article" date="2020" name="Int. J. Syst. Evol. Microbiol.">
        <title>Description of Erysipelothrix piscisicarius sp. nov., an emergent fish pathogen, and assessment of virulence using a tiger barb (Puntigrus tetrazona) infection model.</title>
        <authorList>
            <person name="Pomaranski E.K."/>
            <person name="Griffin M.J."/>
            <person name="Camus A.C."/>
            <person name="Armwood A.R."/>
            <person name="Shelley J."/>
            <person name="Waldbieser G.C."/>
            <person name="LaFrentz B.R."/>
            <person name="Garcia J.C."/>
            <person name="Yanong R."/>
            <person name="Soto E."/>
        </authorList>
    </citation>
    <scope>NUCLEOTIDE SEQUENCE [LARGE SCALE GENOMIC DNA]</scope>
    <source>
        <strain evidence="3 4">15TAL0474</strain>
    </source>
</reference>
<feature type="transmembrane region" description="Helical" evidence="1">
    <location>
        <begin position="171"/>
        <end position="194"/>
    </location>
</feature>
<feature type="transmembrane region" description="Helical" evidence="1">
    <location>
        <begin position="130"/>
        <end position="151"/>
    </location>
</feature>
<name>A0A3S8RM45_9FIRM</name>
<evidence type="ECO:0000313" key="4">
    <source>
        <dbReference type="Proteomes" id="UP000278804"/>
    </source>
</evidence>
<feature type="domain" description="VanZ-like" evidence="2">
    <location>
        <begin position="52"/>
        <end position="183"/>
    </location>
</feature>
<keyword evidence="1" id="KW-1133">Transmembrane helix</keyword>
<dbReference type="InterPro" id="IPR053150">
    <property type="entry name" value="Teicoplanin_resist-assoc"/>
</dbReference>
<feature type="transmembrane region" description="Helical" evidence="1">
    <location>
        <begin position="23"/>
        <end position="39"/>
    </location>
</feature>
<dbReference type="AlphaFoldDB" id="A0A3S8RM45"/>
<dbReference type="RefSeq" id="WP_125164230.1">
    <property type="nucleotide sequence ID" value="NZ_CP034234.1"/>
</dbReference>
<feature type="transmembrane region" description="Helical" evidence="1">
    <location>
        <begin position="106"/>
        <end position="123"/>
    </location>
</feature>